<evidence type="ECO:0000259" key="4">
    <source>
        <dbReference type="PROSITE" id="PS51078"/>
    </source>
</evidence>
<dbReference type="GO" id="GO:0003677">
    <property type="term" value="F:DNA binding"/>
    <property type="evidence" value="ECO:0007669"/>
    <property type="project" value="UniProtKB-KW"/>
</dbReference>
<dbReference type="PROSITE" id="PS51078">
    <property type="entry name" value="ICLR_ED"/>
    <property type="match status" value="1"/>
</dbReference>
<dbReference type="SUPFAM" id="SSF55781">
    <property type="entry name" value="GAF domain-like"/>
    <property type="match status" value="1"/>
</dbReference>
<dbReference type="Pfam" id="PF09339">
    <property type="entry name" value="HTH_IclR"/>
    <property type="match status" value="1"/>
</dbReference>
<dbReference type="PANTHER" id="PTHR30136:SF35">
    <property type="entry name" value="HTH-TYPE TRANSCRIPTIONAL REGULATOR RV1719"/>
    <property type="match status" value="1"/>
</dbReference>
<evidence type="ECO:0000256" key="3">
    <source>
        <dbReference type="ARBA" id="ARBA00023163"/>
    </source>
</evidence>
<evidence type="ECO:0000313" key="5">
    <source>
        <dbReference type="EMBL" id="EMR00254.1"/>
    </source>
</evidence>
<dbReference type="SUPFAM" id="SSF46785">
    <property type="entry name" value="Winged helix' DNA-binding domain"/>
    <property type="match status" value="1"/>
</dbReference>
<dbReference type="InterPro" id="IPR014757">
    <property type="entry name" value="Tscrpt_reg_IclR_C"/>
</dbReference>
<accession>M7NP23</accession>
<dbReference type="InterPro" id="IPR036390">
    <property type="entry name" value="WH_DNA-bd_sf"/>
</dbReference>
<dbReference type="eggNOG" id="COG1414">
    <property type="taxonomic scope" value="Bacteria"/>
</dbReference>
<keyword evidence="3" id="KW-0804">Transcription</keyword>
<dbReference type="Proteomes" id="UP000012015">
    <property type="component" value="Unassembled WGS sequence"/>
</dbReference>
<evidence type="ECO:0000256" key="2">
    <source>
        <dbReference type="ARBA" id="ARBA00023125"/>
    </source>
</evidence>
<dbReference type="GO" id="GO:0003700">
    <property type="term" value="F:DNA-binding transcription factor activity"/>
    <property type="evidence" value="ECO:0007669"/>
    <property type="project" value="TreeGrafter"/>
</dbReference>
<keyword evidence="2" id="KW-0238">DNA-binding</keyword>
<dbReference type="EMBL" id="AOCK01000001">
    <property type="protein sequence ID" value="EMR00254.1"/>
    <property type="molecule type" value="Genomic_DNA"/>
</dbReference>
<proteinExistence type="predicted"/>
<reference evidence="5 6" key="1">
    <citation type="journal article" date="2013" name="Genome Announc.">
        <title>Draft Genome Sequence of Arthrobacter gangotriensis Strain Lz1yT, Isolated from a Penguin Rookery Soil Sample Collected in Antarctica, near the Indian Station Dakshin Gangotri.</title>
        <authorList>
            <person name="Shivaji S."/>
            <person name="Ara S."/>
            <person name="Bandi S."/>
            <person name="Singh A."/>
            <person name="Kumar Pinnaka A."/>
        </authorList>
    </citation>
    <scope>NUCLEOTIDE SEQUENCE [LARGE SCALE GENOMIC DNA]</scope>
    <source>
        <strain evidence="5 6">Lz1y</strain>
    </source>
</reference>
<dbReference type="PATRIC" id="fig|1276920.7.peg.257"/>
<sequence length="262" mass="28723">MTVAASAPTGCSPAAVKSQAPSMAARMTLIMEAFEPFNAKFLLDEITERTKLPRSTTHRILDQLVQFGWVEHTPEGYGMGWRTMKYRSHDSVNGRIRAESAPLLHELQMRTGMVVHLAVLDGLNIHYLDKLGGRAAVSVPSRVGGSNSAHGTALGKSMLAWMDPEDLDELYKDGLPQTTQNTIKDPQMLYAELSRIRRRGGLAYESGESFDGVACVAASIRDRHEPLASISLVGRTQDPLERMAPLVLDAARRVSEALLIRA</sequence>
<dbReference type="InterPro" id="IPR036388">
    <property type="entry name" value="WH-like_DNA-bd_sf"/>
</dbReference>
<keyword evidence="1" id="KW-0805">Transcription regulation</keyword>
<dbReference type="PANTHER" id="PTHR30136">
    <property type="entry name" value="HELIX-TURN-HELIX TRANSCRIPTIONAL REGULATOR, ICLR FAMILY"/>
    <property type="match status" value="1"/>
</dbReference>
<organism evidence="5 6">
    <name type="scientific">Paeniglutamicibacter gangotriensis Lz1y</name>
    <dbReference type="NCBI Taxonomy" id="1276920"/>
    <lineage>
        <taxon>Bacteria</taxon>
        <taxon>Bacillati</taxon>
        <taxon>Actinomycetota</taxon>
        <taxon>Actinomycetes</taxon>
        <taxon>Micrococcales</taxon>
        <taxon>Micrococcaceae</taxon>
        <taxon>Paeniglutamicibacter</taxon>
    </lineage>
</organism>
<dbReference type="Gene3D" id="1.10.10.10">
    <property type="entry name" value="Winged helix-like DNA-binding domain superfamily/Winged helix DNA-binding domain"/>
    <property type="match status" value="1"/>
</dbReference>
<dbReference type="STRING" id="1276920.ADIAG_00261"/>
<dbReference type="InterPro" id="IPR029016">
    <property type="entry name" value="GAF-like_dom_sf"/>
</dbReference>
<dbReference type="InterPro" id="IPR050707">
    <property type="entry name" value="HTH_MetabolicPath_Reg"/>
</dbReference>
<dbReference type="GO" id="GO:0045892">
    <property type="term" value="P:negative regulation of DNA-templated transcription"/>
    <property type="evidence" value="ECO:0007669"/>
    <property type="project" value="TreeGrafter"/>
</dbReference>
<dbReference type="Gene3D" id="3.30.450.40">
    <property type="match status" value="1"/>
</dbReference>
<name>M7NP23_9MICC</name>
<evidence type="ECO:0000256" key="1">
    <source>
        <dbReference type="ARBA" id="ARBA00023015"/>
    </source>
</evidence>
<dbReference type="Pfam" id="PF01614">
    <property type="entry name" value="IclR_C"/>
    <property type="match status" value="1"/>
</dbReference>
<gene>
    <name evidence="5" type="ORF">ADIAG_00261</name>
</gene>
<comment type="caution">
    <text evidence="5">The sequence shown here is derived from an EMBL/GenBank/DDBJ whole genome shotgun (WGS) entry which is preliminary data.</text>
</comment>
<dbReference type="AlphaFoldDB" id="M7NP23"/>
<keyword evidence="6" id="KW-1185">Reference proteome</keyword>
<dbReference type="InterPro" id="IPR005471">
    <property type="entry name" value="Tscrpt_reg_IclR_N"/>
</dbReference>
<protein>
    <submittedName>
        <fullName evidence="5">IclR family protein transcriptional regulator</fullName>
    </submittedName>
</protein>
<feature type="domain" description="IclR-ED" evidence="4">
    <location>
        <begin position="82"/>
        <end position="260"/>
    </location>
</feature>
<evidence type="ECO:0000313" key="6">
    <source>
        <dbReference type="Proteomes" id="UP000012015"/>
    </source>
</evidence>